<proteinExistence type="predicted"/>
<name>A0A2M9HGB5_9BIFI</name>
<sequence length="214" mass="23326">MIWLLLRAPTLRLRRISALEGTVDRPASRIGITAVLASLIAFLRNGGSVVEAFEEQAGRRFPTATINEHRVREVMEARRAKGETEEQADRVARSVTVACLVSERLGCETARCLEAVTASHRRTRLVDELRAKSMAMPQATIRLLASLPAITIMLGELLGAHPLSFLFGSAIGGMCLTGGLVFCLIGVLWVEGLLRRLRDPESHVVDRDGGGDDD</sequence>
<dbReference type="OrthoDB" id="3239585at2"/>
<reference evidence="2 3" key="1">
    <citation type="submission" date="2017-10" db="EMBL/GenBank/DDBJ databases">
        <title>Draft genome sequences of strains TRE 1, TRE 9, TRE H and TRI 7, isolated from tamarins, belonging to four potential novel Bifidobacterium species.</title>
        <authorList>
            <person name="Mattarelli P."/>
            <person name="Modesto M."/>
            <person name="Puglisi E."/>
            <person name="Morelli L."/>
            <person name="Spezio C."/>
            <person name="Bonetti A."/>
            <person name="Sandri C."/>
        </authorList>
    </citation>
    <scope>NUCLEOTIDE SEQUENCE [LARGE SCALE GENOMIC DNA]</scope>
    <source>
        <strain evidence="3">TRI7</strain>
    </source>
</reference>
<feature type="transmembrane region" description="Helical" evidence="1">
    <location>
        <begin position="139"/>
        <end position="159"/>
    </location>
</feature>
<dbReference type="Proteomes" id="UP000231451">
    <property type="component" value="Unassembled WGS sequence"/>
</dbReference>
<evidence type="ECO:0000256" key="1">
    <source>
        <dbReference type="SAM" id="Phobius"/>
    </source>
</evidence>
<evidence type="ECO:0000313" key="2">
    <source>
        <dbReference type="EMBL" id="PJM75811.1"/>
    </source>
</evidence>
<comment type="caution">
    <text evidence="2">The sequence shown here is derived from an EMBL/GenBank/DDBJ whole genome shotgun (WGS) entry which is preliminary data.</text>
</comment>
<protein>
    <submittedName>
        <fullName evidence="2">Pilus assembly protein</fullName>
    </submittedName>
</protein>
<keyword evidence="3" id="KW-1185">Reference proteome</keyword>
<gene>
    <name evidence="2" type="ORF">CSQ87_02785</name>
</gene>
<accession>A0A2M9HGB5</accession>
<feature type="transmembrane region" description="Helical" evidence="1">
    <location>
        <begin position="165"/>
        <end position="190"/>
    </location>
</feature>
<dbReference type="RefSeq" id="WP_100512345.1">
    <property type="nucleotide sequence ID" value="NZ_PEBK01000002.1"/>
</dbReference>
<evidence type="ECO:0000313" key="3">
    <source>
        <dbReference type="Proteomes" id="UP000231451"/>
    </source>
</evidence>
<keyword evidence="1" id="KW-1133">Transmembrane helix</keyword>
<organism evidence="2 3">
    <name type="scientific">Bifidobacterium simiarum</name>
    <dbReference type="NCBI Taxonomy" id="2045441"/>
    <lineage>
        <taxon>Bacteria</taxon>
        <taxon>Bacillati</taxon>
        <taxon>Actinomycetota</taxon>
        <taxon>Actinomycetes</taxon>
        <taxon>Bifidobacteriales</taxon>
        <taxon>Bifidobacteriaceae</taxon>
        <taxon>Bifidobacterium</taxon>
    </lineage>
</organism>
<keyword evidence="1" id="KW-0812">Transmembrane</keyword>
<dbReference type="AlphaFoldDB" id="A0A2M9HGB5"/>
<dbReference type="EMBL" id="PEBK01000002">
    <property type="protein sequence ID" value="PJM75811.1"/>
    <property type="molecule type" value="Genomic_DNA"/>
</dbReference>
<keyword evidence="1" id="KW-0472">Membrane</keyword>